<dbReference type="PATRIC" id="fig|1454004.3.peg.3115"/>
<evidence type="ECO:0000256" key="5">
    <source>
        <dbReference type="ARBA" id="ARBA00048470"/>
    </source>
</evidence>
<evidence type="ECO:0000259" key="7">
    <source>
        <dbReference type="Pfam" id="PF22451"/>
    </source>
</evidence>
<dbReference type="Proteomes" id="UP000022141">
    <property type="component" value="Unassembled WGS sequence"/>
</dbReference>
<evidence type="ECO:0000256" key="4">
    <source>
        <dbReference type="ARBA" id="ARBA00023471"/>
    </source>
</evidence>
<dbReference type="InterPro" id="IPR053953">
    <property type="entry name" value="NirdL-like_HTH"/>
</dbReference>
<gene>
    <name evidence="8" type="ORF">AW11_03019</name>
</gene>
<proteinExistence type="inferred from homology"/>
<evidence type="ECO:0000313" key="8">
    <source>
        <dbReference type="EMBL" id="EXI86242.1"/>
    </source>
</evidence>
<evidence type="ECO:0000256" key="1">
    <source>
        <dbReference type="ARBA" id="ARBA00023239"/>
    </source>
</evidence>
<evidence type="ECO:0000256" key="2">
    <source>
        <dbReference type="ARBA" id="ARBA00023444"/>
    </source>
</evidence>
<evidence type="ECO:0000313" key="9">
    <source>
        <dbReference type="Proteomes" id="UP000022141"/>
    </source>
</evidence>
<dbReference type="InterPro" id="IPR036390">
    <property type="entry name" value="WH_DNA-bd_sf"/>
</dbReference>
<dbReference type="AlphaFoldDB" id="A0A011QAH1"/>
<feature type="domain" description="Siroheme decarboxylase NirL-like HTH" evidence="7">
    <location>
        <begin position="175"/>
        <end position="220"/>
    </location>
</feature>
<name>A0A011QAH1_ACCRE</name>
<dbReference type="PANTHER" id="PTHR43413">
    <property type="entry name" value="TRANSCRIPTIONAL REGULATOR, ASNC FAMILY"/>
    <property type="match status" value="1"/>
</dbReference>
<reference evidence="8" key="1">
    <citation type="submission" date="2014-02" db="EMBL/GenBank/DDBJ databases">
        <title>Expanding our view of genomic diversity in Candidatus Accumulibacter clades.</title>
        <authorList>
            <person name="Skennerton C.T."/>
            <person name="Barr J.J."/>
            <person name="Slater F.R."/>
            <person name="Bond P.L."/>
            <person name="Tyson G.W."/>
        </authorList>
    </citation>
    <scope>NUCLEOTIDE SEQUENCE [LARGE SCALE GENOMIC DNA]</scope>
</reference>
<dbReference type="Gene3D" id="1.10.10.10">
    <property type="entry name" value="Winged helix-like DNA-binding domain superfamily/Winged helix DNA-binding domain"/>
    <property type="match status" value="1"/>
</dbReference>
<comment type="caution">
    <text evidence="8">The sequence shown here is derived from an EMBL/GenBank/DDBJ whole genome shotgun (WGS) entry which is preliminary data.</text>
</comment>
<dbReference type="EC" id="4.1.1.111" evidence="4"/>
<protein>
    <recommendedName>
        <fullName evidence="4">siroheme decarboxylase</fullName>
        <ecNumber evidence="4">4.1.1.111</ecNumber>
    </recommendedName>
</protein>
<dbReference type="Gene3D" id="3.30.70.3460">
    <property type="match status" value="2"/>
</dbReference>
<dbReference type="GO" id="GO:0016829">
    <property type="term" value="F:lyase activity"/>
    <property type="evidence" value="ECO:0007669"/>
    <property type="project" value="UniProtKB-KW"/>
</dbReference>
<dbReference type="PANTHER" id="PTHR43413:SF1">
    <property type="entry name" value="SIROHEME DECARBOXYLASE NIRL SUBUNIT"/>
    <property type="match status" value="1"/>
</dbReference>
<dbReference type="STRING" id="1454004.AW11_03019"/>
<comment type="similarity">
    <text evidence="3">Belongs to the Ahb/Nir family.</text>
</comment>
<dbReference type="SUPFAM" id="SSF46785">
    <property type="entry name" value="Winged helix' DNA-binding domain"/>
    <property type="match status" value="1"/>
</dbReference>
<evidence type="ECO:0000256" key="3">
    <source>
        <dbReference type="ARBA" id="ARBA00023457"/>
    </source>
</evidence>
<evidence type="ECO:0000259" key="6">
    <source>
        <dbReference type="Pfam" id="PF17805"/>
    </source>
</evidence>
<keyword evidence="9" id="KW-1185">Reference proteome</keyword>
<comment type="catalytic activity">
    <reaction evidence="5">
        <text>siroheme + 2 H(+) = 12,18-didecarboxysiroheme + 2 CO2</text>
        <dbReference type="Rhea" id="RHEA:19093"/>
        <dbReference type="ChEBI" id="CHEBI:15378"/>
        <dbReference type="ChEBI" id="CHEBI:16526"/>
        <dbReference type="ChEBI" id="CHEBI:60052"/>
        <dbReference type="ChEBI" id="CHEBI:140497"/>
        <dbReference type="EC" id="4.1.1.111"/>
    </reaction>
</comment>
<dbReference type="Pfam" id="PF22451">
    <property type="entry name" value="NirdL-like_HTH"/>
    <property type="match status" value="2"/>
</dbReference>
<dbReference type="eggNOG" id="COG1522">
    <property type="taxonomic scope" value="Bacteria"/>
</dbReference>
<organism evidence="8 9">
    <name type="scientific">Accumulibacter regalis</name>
    <dbReference type="NCBI Taxonomy" id="522306"/>
    <lineage>
        <taxon>Bacteria</taxon>
        <taxon>Pseudomonadati</taxon>
        <taxon>Pseudomonadota</taxon>
        <taxon>Betaproteobacteria</taxon>
        <taxon>Candidatus Accumulibacter</taxon>
    </lineage>
</organism>
<dbReference type="EMBL" id="JEMY01000044">
    <property type="protein sequence ID" value="EXI86242.1"/>
    <property type="molecule type" value="Genomic_DNA"/>
</dbReference>
<dbReference type="InterPro" id="IPR040523">
    <property type="entry name" value="AsnC_trans_reg2"/>
</dbReference>
<dbReference type="SMART" id="SM00344">
    <property type="entry name" value="HTH_ASNC"/>
    <property type="match status" value="1"/>
</dbReference>
<accession>A0A011QAH1</accession>
<feature type="domain" description="Siroheme decarboxylase AsnC-like ligand binding" evidence="6">
    <location>
        <begin position="66"/>
        <end position="140"/>
    </location>
</feature>
<comment type="pathway">
    <text evidence="2">Porphyrin-containing compound metabolism.</text>
</comment>
<dbReference type="Pfam" id="PF17805">
    <property type="entry name" value="AsnC_trans_reg2"/>
    <property type="match status" value="2"/>
</dbReference>
<sequence>MTDEAIDFRLLNDFQRDFPLCPAPFAELAARLGVAEGAVLRLLEALRRQGKIARVGAVFAPKRIGASTLAAMAVPPEKLSALAETVNRFPEVNHNYEREHHYNLWFVVTAGSEGRLQAALGAIEQAAGCPLLRLPLLQEYHIDLGFSLDGNGKKPLTAPVRRQAFVAPRPLDEFERRLVIALQEGLPLFIRPFSVLASRVGCDESEVLERIRRWCADGIIKRFGVIVRHHELGYRANAMLVHDIPDEAVAETGEILAREPGVTLCYQRPRVLPEWRYNLFCMIHGQVRAEVEARIVELRARLHLEDYAHAILFSLTRFKQSGARYA</sequence>
<feature type="domain" description="Siroheme decarboxylase NirL-like HTH" evidence="7">
    <location>
        <begin position="9"/>
        <end position="52"/>
    </location>
</feature>
<dbReference type="InterPro" id="IPR050684">
    <property type="entry name" value="HTH-Siroheme_Decarb"/>
</dbReference>
<feature type="domain" description="Siroheme decarboxylase AsnC-like ligand binding" evidence="6">
    <location>
        <begin position="232"/>
        <end position="319"/>
    </location>
</feature>
<keyword evidence="1" id="KW-0456">Lyase</keyword>
<dbReference type="InterPro" id="IPR019888">
    <property type="entry name" value="Tscrpt_reg_AsnC-like"/>
</dbReference>
<dbReference type="InterPro" id="IPR036388">
    <property type="entry name" value="WH-like_DNA-bd_sf"/>
</dbReference>